<organism evidence="1 2">
    <name type="scientific">Peronospora farinosa</name>
    <dbReference type="NCBI Taxonomy" id="134698"/>
    <lineage>
        <taxon>Eukaryota</taxon>
        <taxon>Sar</taxon>
        <taxon>Stramenopiles</taxon>
        <taxon>Oomycota</taxon>
        <taxon>Peronosporomycetes</taxon>
        <taxon>Peronosporales</taxon>
        <taxon>Peronosporaceae</taxon>
        <taxon>Peronospora</taxon>
    </lineage>
</organism>
<protein>
    <submittedName>
        <fullName evidence="1">Uncharacterized protein</fullName>
    </submittedName>
</protein>
<dbReference type="Proteomes" id="UP001157938">
    <property type="component" value="Unassembled WGS sequence"/>
</dbReference>
<comment type="caution">
    <text evidence="1">The sequence shown here is derived from an EMBL/GenBank/DDBJ whole genome shotgun (WGS) entry which is preliminary data.</text>
</comment>
<evidence type="ECO:0000313" key="1">
    <source>
        <dbReference type="EMBL" id="CAH0490946.1"/>
    </source>
</evidence>
<sequence>MESAGDERHHATRDDFRHLSDLEWNAVQRMAETIGNPAVGAMLLSLGEDDQHATIAKFIQYELDEVVKKLTLRQEQGSQQVDLLREQGAQQADLFMQQGAQQSELLRQQ</sequence>
<evidence type="ECO:0000313" key="2">
    <source>
        <dbReference type="Proteomes" id="UP001157938"/>
    </source>
</evidence>
<proteinExistence type="predicted"/>
<name>A0ABN8CCP2_9STRA</name>
<dbReference type="EMBL" id="CAKLBC010001314">
    <property type="protein sequence ID" value="CAH0490946.1"/>
    <property type="molecule type" value="Genomic_DNA"/>
</dbReference>
<keyword evidence="2" id="KW-1185">Reference proteome</keyword>
<gene>
    <name evidence="1" type="ORF">PFR001_LOCUS6241</name>
</gene>
<accession>A0ABN8CCP2</accession>
<reference evidence="1 2" key="1">
    <citation type="submission" date="2021-11" db="EMBL/GenBank/DDBJ databases">
        <authorList>
            <person name="Islam A."/>
            <person name="Islam S."/>
            <person name="Flora M.S."/>
            <person name="Rahman M."/>
            <person name="Ziaur R.M."/>
            <person name="Epstein J.H."/>
            <person name="Hassan M."/>
            <person name="Klassen M."/>
            <person name="Woodard K."/>
            <person name="Webb A."/>
            <person name="Webby R.J."/>
            <person name="El Zowalaty M.E."/>
        </authorList>
    </citation>
    <scope>NUCLEOTIDE SEQUENCE [LARGE SCALE GENOMIC DNA]</scope>
    <source>
        <strain evidence="1">Pf1</strain>
    </source>
</reference>